<keyword evidence="5" id="KW-1185">Reference proteome</keyword>
<accession>A0AAN8V1B5</accession>
<dbReference type="GO" id="GO:0004860">
    <property type="term" value="F:protein kinase inhibitor activity"/>
    <property type="evidence" value="ECO:0007669"/>
    <property type="project" value="UniProtKB-KW"/>
</dbReference>
<dbReference type="AlphaFoldDB" id="A0AAN8V1B5"/>
<dbReference type="GO" id="GO:0032875">
    <property type="term" value="P:regulation of DNA endoreduplication"/>
    <property type="evidence" value="ECO:0007669"/>
    <property type="project" value="InterPro"/>
</dbReference>
<evidence type="ECO:0000256" key="1">
    <source>
        <dbReference type="ARBA" id="ARBA00023013"/>
    </source>
</evidence>
<dbReference type="Proteomes" id="UP001370490">
    <property type="component" value="Unassembled WGS sequence"/>
</dbReference>
<keyword evidence="1" id="KW-0649">Protein kinase inhibitor</keyword>
<dbReference type="EMBL" id="JBAMMX010000015">
    <property type="protein sequence ID" value="KAK6926693.1"/>
    <property type="molecule type" value="Genomic_DNA"/>
</dbReference>
<keyword evidence="2" id="KW-0131">Cell cycle</keyword>
<evidence type="ECO:0000256" key="3">
    <source>
        <dbReference type="SAM" id="MobiDB-lite"/>
    </source>
</evidence>
<dbReference type="PANTHER" id="PTHR33142:SF13">
    <property type="entry name" value="CYCLIN-DEPENDENT PROTEIN KINASE INHIBITOR SMR1"/>
    <property type="match status" value="1"/>
</dbReference>
<feature type="region of interest" description="Disordered" evidence="3">
    <location>
        <begin position="28"/>
        <end position="52"/>
    </location>
</feature>
<sequence>MTKDQKGGQSLQAQGLIIEIKDDEERTSVEIEDEGCTTPTSQDHKIPLIRTCPPAPQKRRLVSLKNKRKFPALQFFEIVGRDEIESFLGSGFEISSLTSHHKPKKQYTGFYI</sequence>
<protein>
    <submittedName>
        <fullName evidence="4">Uncharacterized protein</fullName>
    </submittedName>
</protein>
<reference evidence="4 5" key="1">
    <citation type="submission" date="2023-12" db="EMBL/GenBank/DDBJ databases">
        <title>A high-quality genome assembly for Dillenia turbinata (Dilleniales).</title>
        <authorList>
            <person name="Chanderbali A."/>
        </authorList>
    </citation>
    <scope>NUCLEOTIDE SEQUENCE [LARGE SCALE GENOMIC DNA]</scope>
    <source>
        <strain evidence="4">LSX21</strain>
        <tissue evidence="4">Leaf</tissue>
    </source>
</reference>
<organism evidence="4 5">
    <name type="scientific">Dillenia turbinata</name>
    <dbReference type="NCBI Taxonomy" id="194707"/>
    <lineage>
        <taxon>Eukaryota</taxon>
        <taxon>Viridiplantae</taxon>
        <taxon>Streptophyta</taxon>
        <taxon>Embryophyta</taxon>
        <taxon>Tracheophyta</taxon>
        <taxon>Spermatophyta</taxon>
        <taxon>Magnoliopsida</taxon>
        <taxon>eudicotyledons</taxon>
        <taxon>Gunneridae</taxon>
        <taxon>Pentapetalae</taxon>
        <taxon>Dilleniales</taxon>
        <taxon>Dilleniaceae</taxon>
        <taxon>Dillenia</taxon>
    </lineage>
</organism>
<name>A0AAN8V1B5_9MAGN</name>
<gene>
    <name evidence="4" type="ORF">RJ641_008412</name>
</gene>
<evidence type="ECO:0000313" key="4">
    <source>
        <dbReference type="EMBL" id="KAK6926693.1"/>
    </source>
</evidence>
<dbReference type="InterPro" id="IPR040389">
    <property type="entry name" value="SMR"/>
</dbReference>
<comment type="caution">
    <text evidence="4">The sequence shown here is derived from an EMBL/GenBank/DDBJ whole genome shotgun (WGS) entry which is preliminary data.</text>
</comment>
<dbReference type="PANTHER" id="PTHR33142">
    <property type="entry name" value="CYCLIN-DEPENDENT PROTEIN KINASE INHIBITOR SMR13"/>
    <property type="match status" value="1"/>
</dbReference>
<evidence type="ECO:0000256" key="2">
    <source>
        <dbReference type="ARBA" id="ARBA00023306"/>
    </source>
</evidence>
<evidence type="ECO:0000313" key="5">
    <source>
        <dbReference type="Proteomes" id="UP001370490"/>
    </source>
</evidence>
<proteinExistence type="predicted"/>